<sequence length="62" mass="6977">MLNPIVDKSVIANLDDKGLGEVIRQATLSSYQHKAVVARNDQIIAMARMKIIQKQIEDAERE</sequence>
<dbReference type="Proteomes" id="UP001302652">
    <property type="component" value="Chromosome 2"/>
</dbReference>
<evidence type="ECO:0000313" key="2">
    <source>
        <dbReference type="Proteomes" id="UP001302652"/>
    </source>
</evidence>
<organism evidence="1 2">
    <name type="scientific">Paraburkholderia kirstenboschensis</name>
    <dbReference type="NCBI Taxonomy" id="1245436"/>
    <lineage>
        <taxon>Bacteria</taxon>
        <taxon>Pseudomonadati</taxon>
        <taxon>Pseudomonadota</taxon>
        <taxon>Betaproteobacteria</taxon>
        <taxon>Burkholderiales</taxon>
        <taxon>Burkholderiaceae</taxon>
        <taxon>Paraburkholderia</taxon>
    </lineage>
</organism>
<keyword evidence="2" id="KW-1185">Reference proteome</keyword>
<dbReference type="RefSeq" id="WP_317018392.1">
    <property type="nucleotide sequence ID" value="NZ_CP136512.1"/>
</dbReference>
<protein>
    <submittedName>
        <fullName evidence="1">Uncharacterized protein</fullName>
    </submittedName>
</protein>
<gene>
    <name evidence="1" type="ORF">RW095_22240</name>
</gene>
<accession>A0ABZ0EHF0</accession>
<dbReference type="EMBL" id="CP136512">
    <property type="protein sequence ID" value="WOD15951.1"/>
    <property type="molecule type" value="Genomic_DNA"/>
</dbReference>
<reference evidence="1 2" key="1">
    <citation type="submission" date="2023-10" db="EMBL/GenBank/DDBJ databases">
        <title>Surface-active antibiotics is a multifunctional adaptation for post-fire microbes.</title>
        <authorList>
            <person name="Liu M.D."/>
            <person name="Du Y."/>
            <person name="Koupaei S.K."/>
            <person name="Kim N.R."/>
            <person name="Zhang W."/>
            <person name="Traxler M.F."/>
        </authorList>
    </citation>
    <scope>NUCLEOTIDE SEQUENCE [LARGE SCALE GENOMIC DNA]</scope>
    <source>
        <strain evidence="1 2">F3</strain>
    </source>
</reference>
<evidence type="ECO:0000313" key="1">
    <source>
        <dbReference type="EMBL" id="WOD15951.1"/>
    </source>
</evidence>
<name>A0ABZ0EHF0_9BURK</name>
<proteinExistence type="predicted"/>